<comment type="caution">
    <text evidence="1">The sequence shown here is derived from an EMBL/GenBank/DDBJ whole genome shotgun (WGS) entry which is preliminary data.</text>
</comment>
<keyword evidence="2" id="KW-1185">Reference proteome</keyword>
<name>A0A5M3Y1V4_9ACTN</name>
<dbReference type="Proteomes" id="UP000377595">
    <property type="component" value="Unassembled WGS sequence"/>
</dbReference>
<evidence type="ECO:0000313" key="1">
    <source>
        <dbReference type="EMBL" id="GES27295.1"/>
    </source>
</evidence>
<accession>A0A5M3Y1V4</accession>
<proteinExistence type="predicted"/>
<dbReference type="RefSeq" id="WP_155351956.1">
    <property type="nucleotide sequence ID" value="NZ_BAAAHM010000070.1"/>
</dbReference>
<organism evidence="1 2">
    <name type="scientific">Acrocarpospora pleiomorpha</name>
    <dbReference type="NCBI Taxonomy" id="90975"/>
    <lineage>
        <taxon>Bacteria</taxon>
        <taxon>Bacillati</taxon>
        <taxon>Actinomycetota</taxon>
        <taxon>Actinomycetes</taxon>
        <taxon>Streptosporangiales</taxon>
        <taxon>Streptosporangiaceae</taxon>
        <taxon>Acrocarpospora</taxon>
    </lineage>
</organism>
<sequence>MVQGLLGHASIVVTADICVSLLPQLYHDSARKIAQLVLSAARKTARVAKVANLVRA</sequence>
<dbReference type="AlphaFoldDB" id="A0A5M3Y1V4"/>
<evidence type="ECO:0000313" key="2">
    <source>
        <dbReference type="Proteomes" id="UP000377595"/>
    </source>
</evidence>
<reference evidence="1 2" key="1">
    <citation type="submission" date="2019-10" db="EMBL/GenBank/DDBJ databases">
        <title>Whole genome shotgun sequence of Acrocarpospora pleiomorpha NBRC 16267.</title>
        <authorList>
            <person name="Ichikawa N."/>
            <person name="Kimura A."/>
            <person name="Kitahashi Y."/>
            <person name="Komaki H."/>
            <person name="Oguchi A."/>
        </authorList>
    </citation>
    <scope>NUCLEOTIDE SEQUENCE [LARGE SCALE GENOMIC DNA]</scope>
    <source>
        <strain evidence="1 2">NBRC 16267</strain>
    </source>
</reference>
<gene>
    <name evidence="1" type="ORF">Aple_101950</name>
</gene>
<dbReference type="EMBL" id="BLAF01000119">
    <property type="protein sequence ID" value="GES27295.1"/>
    <property type="molecule type" value="Genomic_DNA"/>
</dbReference>
<dbReference type="OrthoDB" id="9805859at2"/>
<protein>
    <submittedName>
        <fullName evidence="1">Uncharacterized protein</fullName>
    </submittedName>
</protein>